<sequence length="71" mass="8181">MSKESKKRSLSYRVTTPDERTRREAEIERRSERIMALKAHGLNYATIAIRLGLSASTVSRLAREYVQRAQS</sequence>
<dbReference type="GO" id="GO:0003677">
    <property type="term" value="F:DNA binding"/>
    <property type="evidence" value="ECO:0007669"/>
    <property type="project" value="UniProtKB-KW"/>
</dbReference>
<organism evidence="2 3">
    <name type="scientific">Microvirga guangxiensis</name>
    <dbReference type="NCBI Taxonomy" id="549386"/>
    <lineage>
        <taxon>Bacteria</taxon>
        <taxon>Pseudomonadati</taxon>
        <taxon>Pseudomonadota</taxon>
        <taxon>Alphaproteobacteria</taxon>
        <taxon>Hyphomicrobiales</taxon>
        <taxon>Methylobacteriaceae</taxon>
        <taxon>Microvirga</taxon>
    </lineage>
</organism>
<feature type="compositionally biased region" description="Basic and acidic residues" evidence="1">
    <location>
        <begin position="16"/>
        <end position="26"/>
    </location>
</feature>
<dbReference type="InterPro" id="IPR036388">
    <property type="entry name" value="WH-like_DNA-bd_sf"/>
</dbReference>
<dbReference type="GO" id="GO:0006355">
    <property type="term" value="P:regulation of DNA-templated transcription"/>
    <property type="evidence" value="ECO:0007669"/>
    <property type="project" value="InterPro"/>
</dbReference>
<dbReference type="InterPro" id="IPR016032">
    <property type="entry name" value="Sig_transdc_resp-reg_C-effctor"/>
</dbReference>
<accession>A0A1G5H1I0</accession>
<reference evidence="2 3" key="1">
    <citation type="submission" date="2016-10" db="EMBL/GenBank/DDBJ databases">
        <authorList>
            <person name="de Groot N.N."/>
        </authorList>
    </citation>
    <scope>NUCLEOTIDE SEQUENCE [LARGE SCALE GENOMIC DNA]</scope>
    <source>
        <strain evidence="2 3">CGMCC 1.7666</strain>
    </source>
</reference>
<evidence type="ECO:0000256" key="1">
    <source>
        <dbReference type="SAM" id="MobiDB-lite"/>
    </source>
</evidence>
<keyword evidence="2" id="KW-0371">Homeobox</keyword>
<dbReference type="RefSeq" id="WP_139165449.1">
    <property type="nucleotide sequence ID" value="NZ_FMVJ01000004.1"/>
</dbReference>
<evidence type="ECO:0000313" key="3">
    <source>
        <dbReference type="Proteomes" id="UP000199569"/>
    </source>
</evidence>
<gene>
    <name evidence="2" type="ORF">SAMN02927923_01734</name>
</gene>
<dbReference type="OrthoDB" id="8020975at2"/>
<dbReference type="AlphaFoldDB" id="A0A1G5H1I0"/>
<name>A0A1G5H1I0_9HYPH</name>
<dbReference type="Pfam" id="PF13384">
    <property type="entry name" value="HTH_23"/>
    <property type="match status" value="1"/>
</dbReference>
<keyword evidence="2" id="KW-0238">DNA-binding</keyword>
<proteinExistence type="predicted"/>
<protein>
    <submittedName>
        <fullName evidence="2">Homeodomain-like domain-containing protein</fullName>
    </submittedName>
</protein>
<feature type="compositionally biased region" description="Basic residues" evidence="1">
    <location>
        <begin position="1"/>
        <end position="10"/>
    </location>
</feature>
<dbReference type="Gene3D" id="1.10.10.10">
    <property type="entry name" value="Winged helix-like DNA-binding domain superfamily/Winged helix DNA-binding domain"/>
    <property type="match status" value="1"/>
</dbReference>
<dbReference type="Proteomes" id="UP000199569">
    <property type="component" value="Unassembled WGS sequence"/>
</dbReference>
<dbReference type="SUPFAM" id="SSF46894">
    <property type="entry name" value="C-terminal effector domain of the bipartite response regulators"/>
    <property type="match status" value="1"/>
</dbReference>
<dbReference type="EMBL" id="FMVJ01000004">
    <property type="protein sequence ID" value="SCY57722.1"/>
    <property type="molecule type" value="Genomic_DNA"/>
</dbReference>
<keyword evidence="3" id="KW-1185">Reference proteome</keyword>
<feature type="region of interest" description="Disordered" evidence="1">
    <location>
        <begin position="1"/>
        <end position="26"/>
    </location>
</feature>
<evidence type="ECO:0000313" key="2">
    <source>
        <dbReference type="EMBL" id="SCY57722.1"/>
    </source>
</evidence>